<dbReference type="PANTHER" id="PTHR33702:SF5">
    <property type="entry name" value="OS01G0308600 PROTEIN"/>
    <property type="match status" value="1"/>
</dbReference>
<dbReference type="Gramene" id="ERN16826">
    <property type="protein sequence ID" value="ERN16826"/>
    <property type="gene ID" value="AMTR_s00057p00113710"/>
</dbReference>
<dbReference type="OMA" id="MEIRYWR"/>
<name>U5CU52_AMBTC</name>
<dbReference type="EMBL" id="KI392405">
    <property type="protein sequence ID" value="ERN16826.1"/>
    <property type="molecule type" value="Genomic_DNA"/>
</dbReference>
<dbReference type="PANTHER" id="PTHR33702">
    <property type="entry name" value="BNAA09G40010D PROTEIN"/>
    <property type="match status" value="1"/>
</dbReference>
<dbReference type="AlphaFoldDB" id="U5CU52"/>
<organism evidence="1 2">
    <name type="scientific">Amborella trichopoda</name>
    <dbReference type="NCBI Taxonomy" id="13333"/>
    <lineage>
        <taxon>Eukaryota</taxon>
        <taxon>Viridiplantae</taxon>
        <taxon>Streptophyta</taxon>
        <taxon>Embryophyta</taxon>
        <taxon>Tracheophyta</taxon>
        <taxon>Spermatophyta</taxon>
        <taxon>Magnoliopsida</taxon>
        <taxon>Amborellales</taxon>
        <taxon>Amborellaceae</taxon>
        <taxon>Amborella</taxon>
    </lineage>
</organism>
<dbReference type="eggNOG" id="ENOG502S1Y2">
    <property type="taxonomic scope" value="Eukaryota"/>
</dbReference>
<dbReference type="HOGENOM" id="CLU_134061_0_0_1"/>
<dbReference type="OrthoDB" id="1898021at2759"/>
<keyword evidence="2" id="KW-1185">Reference proteome</keyword>
<dbReference type="STRING" id="13333.U5CU52"/>
<evidence type="ECO:0000313" key="2">
    <source>
        <dbReference type="Proteomes" id="UP000017836"/>
    </source>
</evidence>
<accession>U5CU52</accession>
<proteinExistence type="predicted"/>
<dbReference type="KEGG" id="atr:18445154"/>
<dbReference type="Proteomes" id="UP000017836">
    <property type="component" value="Unassembled WGS sequence"/>
</dbReference>
<sequence>MESIRSYWGRKSYQRLNRSGSRRSRVEVARLGSKRRRFWRIKITPKIKFKIPNPKKLLIRLRDAYVKAMLSLANSRAFTGGGNFSGMSYGQPFARPPVKEYDEKMLVEIYRSLMAQGQIVAVGGVGNEINGRR</sequence>
<evidence type="ECO:0000313" key="1">
    <source>
        <dbReference type="EMBL" id="ERN16826.1"/>
    </source>
</evidence>
<gene>
    <name evidence="1" type="ORF">AMTR_s00057p00113710</name>
</gene>
<reference evidence="2" key="1">
    <citation type="journal article" date="2013" name="Science">
        <title>The Amborella genome and the evolution of flowering plants.</title>
        <authorList>
            <consortium name="Amborella Genome Project"/>
        </authorList>
    </citation>
    <scope>NUCLEOTIDE SEQUENCE [LARGE SCALE GENOMIC DNA]</scope>
</reference>
<protein>
    <submittedName>
        <fullName evidence="1">Uncharacterized protein</fullName>
    </submittedName>
</protein>